<dbReference type="PANTHER" id="PTHR31836:SF21">
    <property type="entry name" value="EXPANSIN-LIKE PROTEIN 7"/>
    <property type="match status" value="1"/>
</dbReference>
<protein>
    <recommendedName>
        <fullName evidence="5">Expansin-like EG45 domain-containing protein</fullName>
    </recommendedName>
</protein>
<proteinExistence type="predicted"/>
<organism evidence="3 4">
    <name type="scientific">Elliptochloris bilobata</name>
    <dbReference type="NCBI Taxonomy" id="381761"/>
    <lineage>
        <taxon>Eukaryota</taxon>
        <taxon>Viridiplantae</taxon>
        <taxon>Chlorophyta</taxon>
        <taxon>core chlorophytes</taxon>
        <taxon>Trebouxiophyceae</taxon>
        <taxon>Trebouxiophyceae incertae sedis</taxon>
        <taxon>Elliptochloris clade</taxon>
        <taxon>Elliptochloris</taxon>
    </lineage>
</organism>
<evidence type="ECO:0008006" key="5">
    <source>
        <dbReference type="Google" id="ProtNLM"/>
    </source>
</evidence>
<comment type="caution">
    <text evidence="3">The sequence shown here is derived from an EMBL/GenBank/DDBJ whole genome shotgun (WGS) entry which is preliminary data.</text>
</comment>
<keyword evidence="1 2" id="KW-0732">Signal</keyword>
<dbReference type="PANTHER" id="PTHR31836">
    <property type="match status" value="1"/>
</dbReference>
<feature type="chain" id="PRO_5043396598" description="Expansin-like EG45 domain-containing protein" evidence="2">
    <location>
        <begin position="27"/>
        <end position="269"/>
    </location>
</feature>
<reference evidence="3 4" key="1">
    <citation type="journal article" date="2024" name="Nat. Commun.">
        <title>Phylogenomics reveals the evolutionary origins of lichenization in chlorophyte algae.</title>
        <authorList>
            <person name="Puginier C."/>
            <person name="Libourel C."/>
            <person name="Otte J."/>
            <person name="Skaloud P."/>
            <person name="Haon M."/>
            <person name="Grisel S."/>
            <person name="Petersen M."/>
            <person name="Berrin J.G."/>
            <person name="Delaux P.M."/>
            <person name="Dal Grande F."/>
            <person name="Keller J."/>
        </authorList>
    </citation>
    <scope>NUCLEOTIDE SEQUENCE [LARGE SCALE GENOMIC DNA]</scope>
    <source>
        <strain evidence="3 4">SAG 245.80</strain>
    </source>
</reference>
<dbReference type="InterPro" id="IPR036749">
    <property type="entry name" value="Expansin_CBD_sf"/>
</dbReference>
<dbReference type="SUPFAM" id="SSF50685">
    <property type="entry name" value="Barwin-like endoglucanases"/>
    <property type="match status" value="1"/>
</dbReference>
<gene>
    <name evidence="3" type="ORF">WJX81_002137</name>
</gene>
<dbReference type="InterPro" id="IPR036908">
    <property type="entry name" value="RlpA-like_sf"/>
</dbReference>
<dbReference type="EMBL" id="JALJOU010000009">
    <property type="protein sequence ID" value="KAK9841973.1"/>
    <property type="molecule type" value="Genomic_DNA"/>
</dbReference>
<dbReference type="Proteomes" id="UP001445335">
    <property type="component" value="Unassembled WGS sequence"/>
</dbReference>
<feature type="signal peptide" evidence="2">
    <location>
        <begin position="1"/>
        <end position="26"/>
    </location>
</feature>
<dbReference type="AlphaFoldDB" id="A0AAW1S6S1"/>
<sequence length="269" mass="28299">MLHCRSSSKAQLHLAVVLSALATSAADGVQYGHVYTGDGTYYGDFHGAGACSFEYGKAYTRPWTRGLARGVAMNAPQYGGSEPCGMCVAYRGTGQGAGADPVPVDGLQYALVTDLCPECAHGALDQASFGDGRWGIAWTPVQCPVGTGQDTSHFFYSFQGSNPWYLKLQIANTRVPVRAASIMGPKGWEAMQRSTDNYFLARGGVYQFPTAIRLTSILGDTVTDSVPAAAFTSADHSGAFGGAQFPFNRTLSEVGALRLAAGVKGALSK</sequence>
<evidence type="ECO:0000256" key="1">
    <source>
        <dbReference type="ARBA" id="ARBA00022729"/>
    </source>
</evidence>
<evidence type="ECO:0000256" key="2">
    <source>
        <dbReference type="SAM" id="SignalP"/>
    </source>
</evidence>
<dbReference type="CDD" id="cd22271">
    <property type="entry name" value="DPBB_EXP_N-like"/>
    <property type="match status" value="1"/>
</dbReference>
<evidence type="ECO:0000313" key="4">
    <source>
        <dbReference type="Proteomes" id="UP001445335"/>
    </source>
</evidence>
<dbReference type="Gene3D" id="2.60.40.760">
    <property type="entry name" value="Expansin, cellulose-binding-like domain"/>
    <property type="match status" value="1"/>
</dbReference>
<accession>A0AAW1S6S1</accession>
<name>A0AAW1S6S1_9CHLO</name>
<dbReference type="SUPFAM" id="SSF49590">
    <property type="entry name" value="PHL pollen allergen"/>
    <property type="match status" value="1"/>
</dbReference>
<evidence type="ECO:0000313" key="3">
    <source>
        <dbReference type="EMBL" id="KAK9841973.1"/>
    </source>
</evidence>
<dbReference type="Gene3D" id="2.40.40.10">
    <property type="entry name" value="RlpA-like domain"/>
    <property type="match status" value="1"/>
</dbReference>
<dbReference type="InterPro" id="IPR051477">
    <property type="entry name" value="Expansin_CellWall"/>
</dbReference>
<keyword evidence="4" id="KW-1185">Reference proteome</keyword>